<dbReference type="AlphaFoldDB" id="A0A645E8S3"/>
<evidence type="ECO:0000313" key="2">
    <source>
        <dbReference type="EMBL" id="MPM98180.1"/>
    </source>
</evidence>
<sequence length="185" mass="21245">MLGFAPAGVARHRSRRRHSRADRNWRTTHVRRPPRQRSVRLHPDDGRVLRNSYRRPHRRLRLFSSRYLSICGVSLFFKAGGEASARSAPLRPEIHQDDVAARRRLAQRRLTDLAYAHASELYPWGYFLPNVRSWSVQEGFVPETGRSFEGTSHQRPPIAPRTDAGLTTRYRSGRANSGQRLSPVG</sequence>
<dbReference type="EMBL" id="VSSQ01044367">
    <property type="protein sequence ID" value="MPM98180.1"/>
    <property type="molecule type" value="Genomic_DNA"/>
</dbReference>
<feature type="compositionally biased region" description="Basic residues" evidence="1">
    <location>
        <begin position="10"/>
        <end position="37"/>
    </location>
</feature>
<proteinExistence type="predicted"/>
<protein>
    <submittedName>
        <fullName evidence="2">Uncharacterized protein</fullName>
    </submittedName>
</protein>
<feature type="region of interest" description="Disordered" evidence="1">
    <location>
        <begin position="145"/>
        <end position="185"/>
    </location>
</feature>
<comment type="caution">
    <text evidence="2">The sequence shown here is derived from an EMBL/GenBank/DDBJ whole genome shotgun (WGS) entry which is preliminary data.</text>
</comment>
<organism evidence="2">
    <name type="scientific">bioreactor metagenome</name>
    <dbReference type="NCBI Taxonomy" id="1076179"/>
    <lineage>
        <taxon>unclassified sequences</taxon>
        <taxon>metagenomes</taxon>
        <taxon>ecological metagenomes</taxon>
    </lineage>
</organism>
<feature type="region of interest" description="Disordered" evidence="1">
    <location>
        <begin position="1"/>
        <end position="37"/>
    </location>
</feature>
<gene>
    <name evidence="2" type="ORF">SDC9_145363</name>
</gene>
<name>A0A645E8S3_9ZZZZ</name>
<feature type="compositionally biased region" description="Polar residues" evidence="1">
    <location>
        <begin position="174"/>
        <end position="185"/>
    </location>
</feature>
<accession>A0A645E8S3</accession>
<reference evidence="2" key="1">
    <citation type="submission" date="2019-08" db="EMBL/GenBank/DDBJ databases">
        <authorList>
            <person name="Kucharzyk K."/>
            <person name="Murdoch R.W."/>
            <person name="Higgins S."/>
            <person name="Loffler F."/>
        </authorList>
    </citation>
    <scope>NUCLEOTIDE SEQUENCE</scope>
</reference>
<evidence type="ECO:0000256" key="1">
    <source>
        <dbReference type="SAM" id="MobiDB-lite"/>
    </source>
</evidence>